<name>A0A8X8DDG7_POPTO</name>
<dbReference type="GO" id="GO:0003676">
    <property type="term" value="F:nucleic acid binding"/>
    <property type="evidence" value="ECO:0007669"/>
    <property type="project" value="InterPro"/>
</dbReference>
<dbReference type="AlphaFoldDB" id="A0A8X8DDG7"/>
<gene>
    <name evidence="2" type="ORF">POTOM_004440</name>
</gene>
<protein>
    <recommendedName>
        <fullName evidence="1">RNase H type-1 domain-containing protein</fullName>
    </recommendedName>
</protein>
<dbReference type="OrthoDB" id="1425329at2759"/>
<comment type="caution">
    <text evidence="2">The sequence shown here is derived from an EMBL/GenBank/DDBJ whole genome shotgun (WGS) entry which is preliminary data.</text>
</comment>
<dbReference type="Proteomes" id="UP000886885">
    <property type="component" value="Chromosome 1D"/>
</dbReference>
<dbReference type="InterPro" id="IPR044730">
    <property type="entry name" value="RNase_H-like_dom_plant"/>
</dbReference>
<dbReference type="EMBL" id="JAAWWB010000002">
    <property type="protein sequence ID" value="KAG6788375.1"/>
    <property type="molecule type" value="Genomic_DNA"/>
</dbReference>
<reference evidence="2" key="1">
    <citation type="journal article" date="2020" name="bioRxiv">
        <title>Hybrid origin of Populus tomentosa Carr. identified through genome sequencing and phylogenomic analysis.</title>
        <authorList>
            <person name="An X."/>
            <person name="Gao K."/>
            <person name="Chen Z."/>
            <person name="Li J."/>
            <person name="Yang X."/>
            <person name="Yang X."/>
            <person name="Zhou J."/>
            <person name="Guo T."/>
            <person name="Zhao T."/>
            <person name="Huang S."/>
            <person name="Miao D."/>
            <person name="Khan W.U."/>
            <person name="Rao P."/>
            <person name="Ye M."/>
            <person name="Lei B."/>
            <person name="Liao W."/>
            <person name="Wang J."/>
            <person name="Ji L."/>
            <person name="Li Y."/>
            <person name="Guo B."/>
            <person name="Mustafa N.S."/>
            <person name="Li S."/>
            <person name="Yun Q."/>
            <person name="Keller S.R."/>
            <person name="Mao J."/>
            <person name="Zhang R."/>
            <person name="Strauss S.H."/>
        </authorList>
    </citation>
    <scope>NUCLEOTIDE SEQUENCE</scope>
    <source>
        <strain evidence="2">GM15</strain>
        <tissue evidence="2">Leaf</tissue>
    </source>
</reference>
<dbReference type="InterPro" id="IPR002156">
    <property type="entry name" value="RNaseH_domain"/>
</dbReference>
<proteinExistence type="predicted"/>
<evidence type="ECO:0000313" key="3">
    <source>
        <dbReference type="Proteomes" id="UP000886885"/>
    </source>
</evidence>
<evidence type="ECO:0000259" key="1">
    <source>
        <dbReference type="Pfam" id="PF13456"/>
    </source>
</evidence>
<accession>A0A8X8DDG7</accession>
<dbReference type="CDD" id="cd06222">
    <property type="entry name" value="RNase_H_like"/>
    <property type="match status" value="1"/>
</dbReference>
<dbReference type="GO" id="GO:0004523">
    <property type="term" value="F:RNA-DNA hybrid ribonuclease activity"/>
    <property type="evidence" value="ECO:0007669"/>
    <property type="project" value="InterPro"/>
</dbReference>
<sequence>MPQICGNATFKAFIHLRDGFSYKVGNGEISFWLDKWLDVGSVGSRVDVVHISDSELKVQDSWQNSYWNLINLMTMLPECIDVSKASQGNPGKISFGDLITDNEGKWPVSFSGFGGIDINLLPELLAIKHGLVLARNQGYRKIICNLDSINVLRLIHDGNLYIKKSTSRIKCSFCSFDGH</sequence>
<dbReference type="Pfam" id="PF13456">
    <property type="entry name" value="RVT_3"/>
    <property type="match status" value="1"/>
</dbReference>
<feature type="domain" description="RNase H type-1" evidence="1">
    <location>
        <begin position="90"/>
        <end position="159"/>
    </location>
</feature>
<keyword evidence="3" id="KW-1185">Reference proteome</keyword>
<evidence type="ECO:0000313" key="2">
    <source>
        <dbReference type="EMBL" id="KAG6788375.1"/>
    </source>
</evidence>
<organism evidence="2 3">
    <name type="scientific">Populus tomentosa</name>
    <name type="common">Chinese white poplar</name>
    <dbReference type="NCBI Taxonomy" id="118781"/>
    <lineage>
        <taxon>Eukaryota</taxon>
        <taxon>Viridiplantae</taxon>
        <taxon>Streptophyta</taxon>
        <taxon>Embryophyta</taxon>
        <taxon>Tracheophyta</taxon>
        <taxon>Spermatophyta</taxon>
        <taxon>Magnoliopsida</taxon>
        <taxon>eudicotyledons</taxon>
        <taxon>Gunneridae</taxon>
        <taxon>Pentapetalae</taxon>
        <taxon>rosids</taxon>
        <taxon>fabids</taxon>
        <taxon>Malpighiales</taxon>
        <taxon>Salicaceae</taxon>
        <taxon>Saliceae</taxon>
        <taxon>Populus</taxon>
    </lineage>
</organism>